<reference evidence="1" key="1">
    <citation type="submission" date="2022-07" db="EMBL/GenBank/DDBJ databases">
        <title>Fungi with potential for degradation of polypropylene.</title>
        <authorList>
            <person name="Gostincar C."/>
        </authorList>
    </citation>
    <scope>NUCLEOTIDE SEQUENCE</scope>
    <source>
        <strain evidence="1">EXF-13308</strain>
    </source>
</reference>
<sequence>MYQHPEYQVDKSLWFYQVWSLMMVLSEIPEWRPLDGEGQDKAELLKKKWERKRLVMSPSIPARFDKMTQQNGRE</sequence>
<dbReference type="EMBL" id="JANBVO010000069">
    <property type="protein sequence ID" value="KAJ9131296.1"/>
    <property type="molecule type" value="Genomic_DNA"/>
</dbReference>
<name>A0AA38VGG4_9PEZI</name>
<evidence type="ECO:0000313" key="2">
    <source>
        <dbReference type="Proteomes" id="UP001174694"/>
    </source>
</evidence>
<protein>
    <submittedName>
        <fullName evidence="1">Uncharacterized protein</fullName>
    </submittedName>
</protein>
<dbReference type="Proteomes" id="UP001174694">
    <property type="component" value="Unassembled WGS sequence"/>
</dbReference>
<comment type="caution">
    <text evidence="1">The sequence shown here is derived from an EMBL/GenBank/DDBJ whole genome shotgun (WGS) entry which is preliminary data.</text>
</comment>
<dbReference type="AlphaFoldDB" id="A0AA38VGG4"/>
<keyword evidence="2" id="KW-1185">Reference proteome</keyword>
<proteinExistence type="predicted"/>
<organism evidence="1 2">
    <name type="scientific">Pleurostoma richardsiae</name>
    <dbReference type="NCBI Taxonomy" id="41990"/>
    <lineage>
        <taxon>Eukaryota</taxon>
        <taxon>Fungi</taxon>
        <taxon>Dikarya</taxon>
        <taxon>Ascomycota</taxon>
        <taxon>Pezizomycotina</taxon>
        <taxon>Sordariomycetes</taxon>
        <taxon>Sordariomycetidae</taxon>
        <taxon>Calosphaeriales</taxon>
        <taxon>Pleurostomataceae</taxon>
        <taxon>Pleurostoma</taxon>
    </lineage>
</organism>
<accession>A0AA38VGG4</accession>
<gene>
    <name evidence="1" type="ORF">NKR23_g11788</name>
</gene>
<evidence type="ECO:0000313" key="1">
    <source>
        <dbReference type="EMBL" id="KAJ9131296.1"/>
    </source>
</evidence>